<accession>A0AAD8L0I0</accession>
<proteinExistence type="predicted"/>
<dbReference type="Proteomes" id="UP001229421">
    <property type="component" value="Unassembled WGS sequence"/>
</dbReference>
<dbReference type="AlphaFoldDB" id="A0AAD8L0I0"/>
<sequence>MECANKYNAECLWCGTHRSEVSHEVSFVVVIYRPGISQDVSTDLKHLKIFQKIIDREDDYRRRRLNQVISPERHDAFAHIVKILNLKQKERSSFFSNEFQSVAKTLKEREQNMKEKFFKLKIKSEDENLYLISKNLKYKNELKKNKQYEIDAMKTRKAEFD</sequence>
<protein>
    <submittedName>
        <fullName evidence="1">Uncharacterized protein</fullName>
    </submittedName>
</protein>
<name>A0AAD8L0I0_TARER</name>
<evidence type="ECO:0000313" key="2">
    <source>
        <dbReference type="Proteomes" id="UP001229421"/>
    </source>
</evidence>
<comment type="caution">
    <text evidence="1">The sequence shown here is derived from an EMBL/GenBank/DDBJ whole genome shotgun (WGS) entry which is preliminary data.</text>
</comment>
<keyword evidence="2" id="KW-1185">Reference proteome</keyword>
<organism evidence="1 2">
    <name type="scientific">Tagetes erecta</name>
    <name type="common">African marigold</name>
    <dbReference type="NCBI Taxonomy" id="13708"/>
    <lineage>
        <taxon>Eukaryota</taxon>
        <taxon>Viridiplantae</taxon>
        <taxon>Streptophyta</taxon>
        <taxon>Embryophyta</taxon>
        <taxon>Tracheophyta</taxon>
        <taxon>Spermatophyta</taxon>
        <taxon>Magnoliopsida</taxon>
        <taxon>eudicotyledons</taxon>
        <taxon>Gunneridae</taxon>
        <taxon>Pentapetalae</taxon>
        <taxon>asterids</taxon>
        <taxon>campanulids</taxon>
        <taxon>Asterales</taxon>
        <taxon>Asteraceae</taxon>
        <taxon>Asteroideae</taxon>
        <taxon>Heliantheae alliance</taxon>
        <taxon>Tageteae</taxon>
        <taxon>Tagetes</taxon>
    </lineage>
</organism>
<dbReference type="EMBL" id="JAUHHV010000002">
    <property type="protein sequence ID" value="KAK1431979.1"/>
    <property type="molecule type" value="Genomic_DNA"/>
</dbReference>
<evidence type="ECO:0000313" key="1">
    <source>
        <dbReference type="EMBL" id="KAK1431979.1"/>
    </source>
</evidence>
<gene>
    <name evidence="1" type="ORF">QVD17_08818</name>
</gene>
<reference evidence="1" key="1">
    <citation type="journal article" date="2023" name="bioRxiv">
        <title>Improved chromosome-level genome assembly for marigold (Tagetes erecta).</title>
        <authorList>
            <person name="Jiang F."/>
            <person name="Yuan L."/>
            <person name="Wang S."/>
            <person name="Wang H."/>
            <person name="Xu D."/>
            <person name="Wang A."/>
            <person name="Fan W."/>
        </authorList>
    </citation>
    <scope>NUCLEOTIDE SEQUENCE</scope>
    <source>
        <strain evidence="1">WSJ</strain>
        <tissue evidence="1">Leaf</tissue>
    </source>
</reference>